<keyword evidence="3" id="KW-1185">Reference proteome</keyword>
<keyword evidence="1" id="KW-0812">Transmembrane</keyword>
<organism evidence="2 3">
    <name type="scientific">Sporosarcina newyorkensis</name>
    <dbReference type="NCBI Taxonomy" id="759851"/>
    <lineage>
        <taxon>Bacteria</taxon>
        <taxon>Bacillati</taxon>
        <taxon>Bacillota</taxon>
        <taxon>Bacilli</taxon>
        <taxon>Bacillales</taxon>
        <taxon>Caryophanaceae</taxon>
        <taxon>Sporosarcina</taxon>
    </lineage>
</organism>
<dbReference type="Pfam" id="PF11151">
    <property type="entry name" value="DUF2929"/>
    <property type="match status" value="1"/>
</dbReference>
<accession>A0A1T4Y2U4</accession>
<name>A0A1T4Y2U4_9BACL</name>
<evidence type="ECO:0000313" key="3">
    <source>
        <dbReference type="Proteomes" id="UP000190042"/>
    </source>
</evidence>
<dbReference type="InterPro" id="IPR021324">
    <property type="entry name" value="DUF2929"/>
</dbReference>
<evidence type="ECO:0000256" key="1">
    <source>
        <dbReference type="SAM" id="Phobius"/>
    </source>
</evidence>
<dbReference type="EMBL" id="FUYJ01000002">
    <property type="protein sequence ID" value="SKA96134.1"/>
    <property type="molecule type" value="Genomic_DNA"/>
</dbReference>
<sequence>MQYIMTFVWSFLLVAMLNYVAGSIVEAPFDFMTGVIVSIVMAVVVLIITAIIPDEAPADV</sequence>
<keyword evidence="1" id="KW-0472">Membrane</keyword>
<evidence type="ECO:0008006" key="4">
    <source>
        <dbReference type="Google" id="ProtNLM"/>
    </source>
</evidence>
<proteinExistence type="predicted"/>
<evidence type="ECO:0000313" key="2">
    <source>
        <dbReference type="EMBL" id="SKA96134.1"/>
    </source>
</evidence>
<dbReference type="RefSeq" id="WP_009765726.1">
    <property type="nucleotide sequence ID" value="NZ_FUYJ01000002.1"/>
</dbReference>
<dbReference type="Proteomes" id="UP000190042">
    <property type="component" value="Unassembled WGS sequence"/>
</dbReference>
<dbReference type="AlphaFoldDB" id="A0A1T4Y2U4"/>
<protein>
    <recommendedName>
        <fullName evidence="4">DUF2929 family protein</fullName>
    </recommendedName>
</protein>
<gene>
    <name evidence="2" type="ORF">SAMN04244570_1770</name>
</gene>
<feature type="transmembrane region" description="Helical" evidence="1">
    <location>
        <begin position="32"/>
        <end position="52"/>
    </location>
</feature>
<keyword evidence="1" id="KW-1133">Transmembrane helix</keyword>
<reference evidence="3" key="1">
    <citation type="submission" date="2017-02" db="EMBL/GenBank/DDBJ databases">
        <authorList>
            <person name="Varghese N."/>
            <person name="Submissions S."/>
        </authorList>
    </citation>
    <scope>NUCLEOTIDE SEQUENCE [LARGE SCALE GENOMIC DNA]</scope>
    <source>
        <strain evidence="3">DSM 23966</strain>
    </source>
</reference>